<sequence length="241" mass="27349">MAIYLPELVAHDVSFPPLHRALTEPDGLLAMGGDLSVPRLMNAYANAIFPWFSDEDPLLWWSPSVRAVFAPNSLQLNRTLRKQIRRYKLHFSVNYAFAKVMSHCAAPRATQLGTWILPQMQQAYLQLHLQGHAHSLEVWQEDKLVGGLYGVMVGSLFCGESMFNLLPDTAKLALVALQQHLQQKAPGWIDCQLPNPFLMQLGAQTIERDDYCAMLQLYRCQLLPLSHWQARHITLDMTIDA</sequence>
<comment type="catalytic activity">
    <reaction evidence="4">
        <text>N-terminal L-arginyl-[protein] + L-leucyl-tRNA(Leu) = N-terminal L-leucyl-L-arginyl-[protein] + tRNA(Leu) + H(+)</text>
        <dbReference type="Rhea" id="RHEA:50416"/>
        <dbReference type="Rhea" id="RHEA-COMP:9613"/>
        <dbReference type="Rhea" id="RHEA-COMP:9622"/>
        <dbReference type="Rhea" id="RHEA-COMP:12672"/>
        <dbReference type="Rhea" id="RHEA-COMP:12673"/>
        <dbReference type="ChEBI" id="CHEBI:15378"/>
        <dbReference type="ChEBI" id="CHEBI:64719"/>
        <dbReference type="ChEBI" id="CHEBI:78442"/>
        <dbReference type="ChEBI" id="CHEBI:78494"/>
        <dbReference type="ChEBI" id="CHEBI:133044"/>
        <dbReference type="EC" id="2.3.2.6"/>
    </reaction>
</comment>
<dbReference type="EMBL" id="JAERPS020000001">
    <property type="protein sequence ID" value="MBZ9610581.1"/>
    <property type="molecule type" value="Genomic_DNA"/>
</dbReference>
<comment type="function">
    <text evidence="4">Functions in the N-end rule pathway of protein degradation where it conjugates Leu, Phe and, less efficiently, Met from aminoacyl-tRNAs to the N-termini of proteins containing an N-terminal arginine or lysine.</text>
</comment>
<dbReference type="InterPro" id="IPR016181">
    <property type="entry name" value="Acyl_CoA_acyltransferase"/>
</dbReference>
<evidence type="ECO:0000256" key="2">
    <source>
        <dbReference type="ARBA" id="ARBA00022679"/>
    </source>
</evidence>
<comment type="similarity">
    <text evidence="4">Belongs to the L/F-transferase family.</text>
</comment>
<dbReference type="Gene3D" id="3.40.630.70">
    <property type="entry name" value="Leucyl/phenylalanyl-tRNA-protein transferase, C-terminal domain"/>
    <property type="match status" value="1"/>
</dbReference>
<comment type="caution">
    <text evidence="5">The sequence shown here is derived from an EMBL/GenBank/DDBJ whole genome shotgun (WGS) entry which is preliminary data.</text>
</comment>
<dbReference type="RefSeq" id="WP_205309893.1">
    <property type="nucleotide sequence ID" value="NZ_JAERPS020000001.1"/>
</dbReference>
<accession>A0ABS7X5J2</accession>
<reference evidence="5 6" key="2">
    <citation type="submission" date="2021-08" db="EMBL/GenBank/DDBJ databases">
        <title>Rheinheimera aquimaris sp. nov., isolated from seawater of the East Sea in Korea.</title>
        <authorList>
            <person name="Kim K.H."/>
            <person name="Wenting R."/>
            <person name="Kim K.R."/>
            <person name="Jeon C.O."/>
        </authorList>
    </citation>
    <scope>NUCLEOTIDE SEQUENCE [LARGE SCALE GENOMIC DNA]</scope>
    <source>
        <strain evidence="5 6">MA-13</strain>
    </source>
</reference>
<comment type="catalytic activity">
    <reaction evidence="4">
        <text>L-phenylalanyl-tRNA(Phe) + an N-terminal L-alpha-aminoacyl-[protein] = an N-terminal L-phenylalanyl-L-alpha-aminoacyl-[protein] + tRNA(Phe)</text>
        <dbReference type="Rhea" id="RHEA:43632"/>
        <dbReference type="Rhea" id="RHEA-COMP:9668"/>
        <dbReference type="Rhea" id="RHEA-COMP:9699"/>
        <dbReference type="Rhea" id="RHEA-COMP:10636"/>
        <dbReference type="Rhea" id="RHEA-COMP:10637"/>
        <dbReference type="ChEBI" id="CHEBI:78442"/>
        <dbReference type="ChEBI" id="CHEBI:78531"/>
        <dbReference type="ChEBI" id="CHEBI:78597"/>
        <dbReference type="ChEBI" id="CHEBI:83561"/>
        <dbReference type="EC" id="2.3.2.6"/>
    </reaction>
</comment>
<dbReference type="InterPro" id="IPR004616">
    <property type="entry name" value="Leu/Phe-tRNA_Trfase"/>
</dbReference>
<proteinExistence type="inferred from homology"/>
<keyword evidence="3 4" id="KW-0012">Acyltransferase</keyword>
<dbReference type="EC" id="2.3.2.6" evidence="4"/>
<dbReference type="Gene3D" id="3.30.70.3550">
    <property type="entry name" value="Leucyl/phenylalanyl-tRNA-protein transferase, N-terminal domain"/>
    <property type="match status" value="1"/>
</dbReference>
<evidence type="ECO:0000256" key="3">
    <source>
        <dbReference type="ARBA" id="ARBA00023315"/>
    </source>
</evidence>
<keyword evidence="2 4" id="KW-0808">Transferase</keyword>
<dbReference type="HAMAP" id="MF_00688">
    <property type="entry name" value="Leu_Phe_trans"/>
    <property type="match status" value="1"/>
</dbReference>
<dbReference type="InterPro" id="IPR042203">
    <property type="entry name" value="Leu/Phe-tRNA_Trfase_C"/>
</dbReference>
<evidence type="ECO:0000313" key="5">
    <source>
        <dbReference type="EMBL" id="MBZ9610581.1"/>
    </source>
</evidence>
<dbReference type="SUPFAM" id="SSF55729">
    <property type="entry name" value="Acyl-CoA N-acyltransferases (Nat)"/>
    <property type="match status" value="1"/>
</dbReference>
<organism evidence="5 6">
    <name type="scientific">Rheinheimera maricola</name>
    <dbReference type="NCBI Taxonomy" id="2793282"/>
    <lineage>
        <taxon>Bacteria</taxon>
        <taxon>Pseudomonadati</taxon>
        <taxon>Pseudomonadota</taxon>
        <taxon>Gammaproteobacteria</taxon>
        <taxon>Chromatiales</taxon>
        <taxon>Chromatiaceae</taxon>
        <taxon>Rheinheimera</taxon>
    </lineage>
</organism>
<dbReference type="InterPro" id="IPR042221">
    <property type="entry name" value="Leu/Phe-tRNA_Trfase_N"/>
</dbReference>
<evidence type="ECO:0000313" key="6">
    <source>
        <dbReference type="Proteomes" id="UP000663814"/>
    </source>
</evidence>
<gene>
    <name evidence="4 5" type="primary">aat</name>
    <name evidence="5" type="ORF">I4W93_003110</name>
</gene>
<dbReference type="NCBIfam" id="TIGR00667">
    <property type="entry name" value="aat"/>
    <property type="match status" value="1"/>
</dbReference>
<reference evidence="5 6" key="1">
    <citation type="submission" date="2020-12" db="EMBL/GenBank/DDBJ databases">
        <authorList>
            <person name="Ruan W."/>
            <person name="Khan S.A."/>
            <person name="Jeon C.O."/>
        </authorList>
    </citation>
    <scope>NUCLEOTIDE SEQUENCE [LARGE SCALE GENOMIC DNA]</scope>
    <source>
        <strain evidence="5 6">MA-13</strain>
    </source>
</reference>
<dbReference type="PANTHER" id="PTHR30098:SF2">
    <property type="entry name" value="LEUCYL_PHENYLALANYL-TRNA--PROTEIN TRANSFERASE"/>
    <property type="match status" value="1"/>
</dbReference>
<comment type="subcellular location">
    <subcellularLocation>
        <location evidence="4">Cytoplasm</location>
    </subcellularLocation>
</comment>
<dbReference type="GO" id="GO:0008914">
    <property type="term" value="F:leucyl-tRNA--protein transferase activity"/>
    <property type="evidence" value="ECO:0007669"/>
    <property type="project" value="UniProtKB-EC"/>
</dbReference>
<dbReference type="Proteomes" id="UP000663814">
    <property type="component" value="Unassembled WGS sequence"/>
</dbReference>
<evidence type="ECO:0000256" key="4">
    <source>
        <dbReference type="HAMAP-Rule" id="MF_00688"/>
    </source>
</evidence>
<dbReference type="PANTHER" id="PTHR30098">
    <property type="entry name" value="LEUCYL/PHENYLALANYL-TRNA--PROTEIN TRANSFERASE"/>
    <property type="match status" value="1"/>
</dbReference>
<protein>
    <recommendedName>
        <fullName evidence="4">Leucyl/phenylalanyl-tRNA--protein transferase</fullName>
        <ecNumber evidence="4">2.3.2.6</ecNumber>
    </recommendedName>
    <alternativeName>
        <fullName evidence="4">L/F-transferase</fullName>
    </alternativeName>
    <alternativeName>
        <fullName evidence="4">Leucyltransferase</fullName>
    </alternativeName>
    <alternativeName>
        <fullName evidence="4">Phenyalanyltransferase</fullName>
    </alternativeName>
</protein>
<name>A0ABS7X5J2_9GAMM</name>
<keyword evidence="1 4" id="KW-0963">Cytoplasm</keyword>
<keyword evidence="6" id="KW-1185">Reference proteome</keyword>
<evidence type="ECO:0000256" key="1">
    <source>
        <dbReference type="ARBA" id="ARBA00022490"/>
    </source>
</evidence>
<comment type="catalytic activity">
    <reaction evidence="4">
        <text>N-terminal L-lysyl-[protein] + L-leucyl-tRNA(Leu) = N-terminal L-leucyl-L-lysyl-[protein] + tRNA(Leu) + H(+)</text>
        <dbReference type="Rhea" id="RHEA:12340"/>
        <dbReference type="Rhea" id="RHEA-COMP:9613"/>
        <dbReference type="Rhea" id="RHEA-COMP:9622"/>
        <dbReference type="Rhea" id="RHEA-COMP:12670"/>
        <dbReference type="Rhea" id="RHEA-COMP:12671"/>
        <dbReference type="ChEBI" id="CHEBI:15378"/>
        <dbReference type="ChEBI" id="CHEBI:65249"/>
        <dbReference type="ChEBI" id="CHEBI:78442"/>
        <dbReference type="ChEBI" id="CHEBI:78494"/>
        <dbReference type="ChEBI" id="CHEBI:133043"/>
        <dbReference type="EC" id="2.3.2.6"/>
    </reaction>
</comment>
<dbReference type="Pfam" id="PF03588">
    <property type="entry name" value="Leu_Phe_trans"/>
    <property type="match status" value="1"/>
</dbReference>